<dbReference type="Proteomes" id="UP001500556">
    <property type="component" value="Unassembled WGS sequence"/>
</dbReference>
<keyword evidence="3" id="KW-1185">Reference proteome</keyword>
<evidence type="ECO:0000256" key="1">
    <source>
        <dbReference type="SAM" id="Phobius"/>
    </source>
</evidence>
<name>A0ABP8YEQ9_9MICO</name>
<dbReference type="Pfam" id="PF13160">
    <property type="entry name" value="DUF3995"/>
    <property type="match status" value="1"/>
</dbReference>
<dbReference type="EMBL" id="BAABLO010000011">
    <property type="protein sequence ID" value="GAA4726371.1"/>
    <property type="molecule type" value="Genomic_DNA"/>
</dbReference>
<feature type="transmembrane region" description="Helical" evidence="1">
    <location>
        <begin position="90"/>
        <end position="113"/>
    </location>
</feature>
<organism evidence="2 3">
    <name type="scientific">Pedococcus ginsenosidimutans</name>
    <dbReference type="NCBI Taxonomy" id="490570"/>
    <lineage>
        <taxon>Bacteria</taxon>
        <taxon>Bacillati</taxon>
        <taxon>Actinomycetota</taxon>
        <taxon>Actinomycetes</taxon>
        <taxon>Micrococcales</taxon>
        <taxon>Intrasporangiaceae</taxon>
        <taxon>Pedococcus</taxon>
    </lineage>
</organism>
<dbReference type="InterPro" id="IPR025058">
    <property type="entry name" value="DUF3995"/>
</dbReference>
<reference evidence="3" key="1">
    <citation type="journal article" date="2019" name="Int. J. Syst. Evol. Microbiol.">
        <title>The Global Catalogue of Microorganisms (GCM) 10K type strain sequencing project: providing services to taxonomists for standard genome sequencing and annotation.</title>
        <authorList>
            <consortium name="The Broad Institute Genomics Platform"/>
            <consortium name="The Broad Institute Genome Sequencing Center for Infectious Disease"/>
            <person name="Wu L."/>
            <person name="Ma J."/>
        </authorList>
    </citation>
    <scope>NUCLEOTIDE SEQUENCE [LARGE SCALE GENOMIC DNA]</scope>
    <source>
        <strain evidence="3">JCM 18961</strain>
    </source>
</reference>
<evidence type="ECO:0000313" key="3">
    <source>
        <dbReference type="Proteomes" id="UP001500556"/>
    </source>
</evidence>
<keyword evidence="1" id="KW-1133">Transmembrane helix</keyword>
<evidence type="ECO:0000313" key="2">
    <source>
        <dbReference type="EMBL" id="GAA4726371.1"/>
    </source>
</evidence>
<feature type="transmembrane region" description="Helical" evidence="1">
    <location>
        <begin position="57"/>
        <end position="78"/>
    </location>
</feature>
<comment type="caution">
    <text evidence="2">The sequence shown here is derived from an EMBL/GenBank/DDBJ whole genome shotgun (WGS) entry which is preliminary data.</text>
</comment>
<gene>
    <name evidence="2" type="ORF">GCM10025782_25890</name>
</gene>
<keyword evidence="1" id="KW-0812">Transmembrane</keyword>
<sequence length="163" mass="17266">MTAITARSTPALPRAFLVAGLLGCIHAAFSLYWASGGTVLAWSLGADLVATFRGREWVLAPIGALKLVVALAPLFLASKGWPGRRVTRSLCWLGAAVLVLWGGLNTLVANLVLVGAIHPSSGFDRAGMIGHAWLWDPLFLAWGTAVVLGLRARARASGTRRDR</sequence>
<protein>
    <submittedName>
        <fullName evidence="2">DUF3995 domain-containing protein</fullName>
    </submittedName>
</protein>
<dbReference type="RefSeq" id="WP_345503866.1">
    <property type="nucleotide sequence ID" value="NZ_BAABLO010000011.1"/>
</dbReference>
<proteinExistence type="predicted"/>
<feature type="transmembrane region" description="Helical" evidence="1">
    <location>
        <begin position="133"/>
        <end position="154"/>
    </location>
</feature>
<accession>A0ABP8YEQ9</accession>
<feature type="transmembrane region" description="Helical" evidence="1">
    <location>
        <begin position="12"/>
        <end position="34"/>
    </location>
</feature>
<keyword evidence="1" id="KW-0472">Membrane</keyword>